<evidence type="ECO:0000313" key="1">
    <source>
        <dbReference type="EMBL" id="GAA4308078.1"/>
    </source>
</evidence>
<keyword evidence="2" id="KW-1185">Reference proteome</keyword>
<evidence type="ECO:0000313" key="2">
    <source>
        <dbReference type="Proteomes" id="UP001501207"/>
    </source>
</evidence>
<dbReference type="Pfam" id="PF02620">
    <property type="entry name" value="YceD"/>
    <property type="match status" value="1"/>
</dbReference>
<dbReference type="EMBL" id="BAABFN010000002">
    <property type="protein sequence ID" value="GAA4308078.1"/>
    <property type="molecule type" value="Genomic_DNA"/>
</dbReference>
<name>A0ABP8FNY7_9BACT</name>
<proteinExistence type="predicted"/>
<dbReference type="InterPro" id="IPR003772">
    <property type="entry name" value="YceD"/>
</dbReference>
<evidence type="ECO:0008006" key="3">
    <source>
        <dbReference type="Google" id="ProtNLM"/>
    </source>
</evidence>
<protein>
    <recommendedName>
        <fullName evidence="3">DUF177 domain-containing protein</fullName>
    </recommendedName>
</protein>
<reference evidence="2" key="1">
    <citation type="journal article" date="2019" name="Int. J. Syst. Evol. Microbiol.">
        <title>The Global Catalogue of Microorganisms (GCM) 10K type strain sequencing project: providing services to taxonomists for standard genome sequencing and annotation.</title>
        <authorList>
            <consortium name="The Broad Institute Genomics Platform"/>
            <consortium name="The Broad Institute Genome Sequencing Center for Infectious Disease"/>
            <person name="Wu L."/>
            <person name="Ma J."/>
        </authorList>
    </citation>
    <scope>NUCLEOTIDE SEQUENCE [LARGE SCALE GENOMIC DNA]</scope>
    <source>
        <strain evidence="2">JCM 17664</strain>
    </source>
</reference>
<gene>
    <name evidence="1" type="ORF">GCM10023143_15150</name>
</gene>
<organism evidence="1 2">
    <name type="scientific">Compostibacter hankyongensis</name>
    <dbReference type="NCBI Taxonomy" id="1007089"/>
    <lineage>
        <taxon>Bacteria</taxon>
        <taxon>Pseudomonadati</taxon>
        <taxon>Bacteroidota</taxon>
        <taxon>Chitinophagia</taxon>
        <taxon>Chitinophagales</taxon>
        <taxon>Chitinophagaceae</taxon>
        <taxon>Compostibacter</taxon>
    </lineage>
</organism>
<comment type="caution">
    <text evidence="1">The sequence shown here is derived from an EMBL/GenBank/DDBJ whole genome shotgun (WGS) entry which is preliminary data.</text>
</comment>
<dbReference type="Proteomes" id="UP001501207">
    <property type="component" value="Unassembled WGS sequence"/>
</dbReference>
<sequence>MKPRHQYDIAFVGLKQGVHHFGYDIDNRFFEARETKPDFGVCQLQVNLTLDKQPGFFLLKFEVTGAVEVICDRCGDPFMLDIWDEFPMVVKLVDDPDALPQDEDPDVAYIARTDSHLHVEDWLYEFILLSVPMQRIHPDGPDGQSGCNPQVLARLDAMRQQQEKTGNPIWKDLDQFKNI</sequence>
<dbReference type="RefSeq" id="WP_344977864.1">
    <property type="nucleotide sequence ID" value="NZ_BAABFN010000002.1"/>
</dbReference>
<accession>A0ABP8FNY7</accession>